<protein>
    <submittedName>
        <fullName evidence="14">Outer membrane receptor protein involved in Fe transport</fullName>
    </submittedName>
</protein>
<gene>
    <name evidence="14" type="ORF">FHR23_000527</name>
</gene>
<sequence>MTKHQLISALKSGAAPFVLSLAVVAAPAYAQTTTGSTTSDQDSTAVSSQDSTTATPAATAQGAATQGQDLIVTGSRIPQPNLTSVSPVTVVNSQEFKLTGTTRTEDLLNSLPQVFADQGGGIANGATGTATVNLRNLGANRTLVLIDGRRLVPGDPTDSAADLNFIPAALVKRVDVLTGGASSTYGADAVGGVVNFIMDKDFTGFKIDGQYSFYQHSNSASSAIRDALDARNFGYPSGDVADGGTVDTTAVIGAGFDDNRGHVVAYAGYRRINAVTQAARDYSACALGASASGSLSCAGSFNSANGSIVSYGDGTPGYVDPDSGQALPYGDGTSLSYQIGPNQTIIPGYTPYNYAPYNYYQRPDERYTAGFFAHYDVSDHFKPYMSGMFMDDRSVAQIAPSGTFGNVYSINCDNPLLSAQQKSIICSPGNLVTSSIDPVTGNLVPPPMNAPPTTVTSAAQAGYALTPYQFTDASGNTYERGFAQIYKRNVEGAARQDDLQHTAYRLVVGAKGDINDAFTYDAYYQYGRTNFSETYVNDLSISRMRKSLDVVTDPNTGQAVCRSALDGSDPNCVPYNIFTAGGVSQAALNYITAPGFQRGIVSEQVASVNVTGLLGKYGVKSPWAEDGVGINVGTEYRREALDFKSDLEYQTGDLAGQGAATLPVSGAFNVYEAYAELRVPIVQDSFFYDLSFDGGYRHSRYEVASRNYSTDTYKLGADFAPIRAIRFRGAYNRAVRSPNIQEFFAPQRVALDGSTDPCAKVDKQGNPVPITAADTGCLAQGLTVGQTVVGNPAAQYNGLIGGNINLEPEIADTYTAGLVLQPGDLVSGLRGLALTVDYYNIKVKNTIQGIGADTIVQSCTADANSPLCDYVHRDATGSLWRSSNGYVVDLTQNIGSVKTSGVDVGASYSRDLGFAQINMNFNGTYLDKFVTDNGVSTPYDCAGYYGVQCGTPMPKWRHKLRVGFTLPSGIGLSGAWRYFSGVDVDKSSSNPSLAGNYSQFAAHLPAQSYFDLTMTASIADHYRFRLGVQNLLDRQPPIVSSSGSLSSCASVYCNGNTYPVVYDSLGRYIFTGITLDF</sequence>
<dbReference type="PANTHER" id="PTHR47234:SF2">
    <property type="entry name" value="TONB-DEPENDENT RECEPTOR"/>
    <property type="match status" value="1"/>
</dbReference>
<evidence type="ECO:0000256" key="4">
    <source>
        <dbReference type="ARBA" id="ARBA00022692"/>
    </source>
</evidence>
<evidence type="ECO:0000256" key="8">
    <source>
        <dbReference type="PROSITE-ProRule" id="PRU01360"/>
    </source>
</evidence>
<evidence type="ECO:0000313" key="14">
    <source>
        <dbReference type="EMBL" id="MBB5717620.1"/>
    </source>
</evidence>
<dbReference type="InterPro" id="IPR036942">
    <property type="entry name" value="Beta-barrel_TonB_sf"/>
</dbReference>
<feature type="compositionally biased region" description="Low complexity" evidence="10">
    <location>
        <begin position="52"/>
        <end position="62"/>
    </location>
</feature>
<evidence type="ECO:0000256" key="2">
    <source>
        <dbReference type="ARBA" id="ARBA00022448"/>
    </source>
</evidence>
<dbReference type="InterPro" id="IPR012910">
    <property type="entry name" value="Plug_dom"/>
</dbReference>
<dbReference type="InterPro" id="IPR000531">
    <property type="entry name" value="Beta-barrel_TonB"/>
</dbReference>
<dbReference type="Gene3D" id="2.170.130.10">
    <property type="entry name" value="TonB-dependent receptor, plug domain"/>
    <property type="match status" value="1"/>
</dbReference>
<organism evidence="14 15">
    <name type="scientific">Stakelama sediminis</name>
    <dbReference type="NCBI Taxonomy" id="463200"/>
    <lineage>
        <taxon>Bacteria</taxon>
        <taxon>Pseudomonadati</taxon>
        <taxon>Pseudomonadota</taxon>
        <taxon>Alphaproteobacteria</taxon>
        <taxon>Sphingomonadales</taxon>
        <taxon>Sphingomonadaceae</taxon>
        <taxon>Stakelama</taxon>
    </lineage>
</organism>
<feature type="compositionally biased region" description="Low complexity" evidence="10">
    <location>
        <begin position="32"/>
        <end position="44"/>
    </location>
</feature>
<evidence type="ECO:0000313" key="15">
    <source>
        <dbReference type="Proteomes" id="UP000554342"/>
    </source>
</evidence>
<evidence type="ECO:0000256" key="6">
    <source>
        <dbReference type="ARBA" id="ARBA00023136"/>
    </source>
</evidence>
<reference evidence="14 15" key="1">
    <citation type="submission" date="2020-08" db="EMBL/GenBank/DDBJ databases">
        <title>Genomic Encyclopedia of Type Strains, Phase IV (KMG-IV): sequencing the most valuable type-strain genomes for metagenomic binning, comparative biology and taxonomic classification.</title>
        <authorList>
            <person name="Goeker M."/>
        </authorList>
    </citation>
    <scope>NUCLEOTIDE SEQUENCE [LARGE SCALE GENOMIC DNA]</scope>
    <source>
        <strain evidence="14 15">DSM 27203</strain>
    </source>
</reference>
<dbReference type="Pfam" id="PF07715">
    <property type="entry name" value="Plug"/>
    <property type="match status" value="1"/>
</dbReference>
<evidence type="ECO:0000256" key="7">
    <source>
        <dbReference type="ARBA" id="ARBA00023237"/>
    </source>
</evidence>
<evidence type="ECO:0000256" key="5">
    <source>
        <dbReference type="ARBA" id="ARBA00023077"/>
    </source>
</evidence>
<feature type="signal peptide" evidence="11">
    <location>
        <begin position="1"/>
        <end position="30"/>
    </location>
</feature>
<keyword evidence="3 8" id="KW-1134">Transmembrane beta strand</keyword>
<keyword evidence="6 8" id="KW-0472">Membrane</keyword>
<dbReference type="Proteomes" id="UP000554342">
    <property type="component" value="Unassembled WGS sequence"/>
</dbReference>
<feature type="chain" id="PRO_5032398947" evidence="11">
    <location>
        <begin position="31"/>
        <end position="1077"/>
    </location>
</feature>
<dbReference type="RefSeq" id="WP_184001363.1">
    <property type="nucleotide sequence ID" value="NZ_BAABIF010000004.1"/>
</dbReference>
<comment type="similarity">
    <text evidence="8 9">Belongs to the TonB-dependent receptor family.</text>
</comment>
<keyword evidence="4 8" id="KW-0812">Transmembrane</keyword>
<evidence type="ECO:0000259" key="12">
    <source>
        <dbReference type="Pfam" id="PF00593"/>
    </source>
</evidence>
<evidence type="ECO:0000256" key="10">
    <source>
        <dbReference type="SAM" id="MobiDB-lite"/>
    </source>
</evidence>
<comment type="caution">
    <text evidence="14">The sequence shown here is derived from an EMBL/GenBank/DDBJ whole genome shotgun (WGS) entry which is preliminary data.</text>
</comment>
<keyword evidence="15" id="KW-1185">Reference proteome</keyword>
<accession>A0A840YVN5</accession>
<evidence type="ECO:0000256" key="1">
    <source>
        <dbReference type="ARBA" id="ARBA00004571"/>
    </source>
</evidence>
<keyword evidence="7 8" id="KW-0998">Cell outer membrane</keyword>
<keyword evidence="5 9" id="KW-0798">TonB box</keyword>
<dbReference type="GO" id="GO:0009279">
    <property type="term" value="C:cell outer membrane"/>
    <property type="evidence" value="ECO:0007669"/>
    <property type="project" value="UniProtKB-SubCell"/>
</dbReference>
<dbReference type="Gene3D" id="2.40.170.20">
    <property type="entry name" value="TonB-dependent receptor, beta-barrel domain"/>
    <property type="match status" value="1"/>
</dbReference>
<evidence type="ECO:0000259" key="13">
    <source>
        <dbReference type="Pfam" id="PF07715"/>
    </source>
</evidence>
<comment type="subcellular location">
    <subcellularLocation>
        <location evidence="1 8">Cell outer membrane</location>
        <topology evidence="1 8">Multi-pass membrane protein</topology>
    </subcellularLocation>
</comment>
<evidence type="ECO:0000256" key="11">
    <source>
        <dbReference type="SAM" id="SignalP"/>
    </source>
</evidence>
<keyword evidence="11" id="KW-0732">Signal</keyword>
<feature type="domain" description="TonB-dependent receptor plug" evidence="13">
    <location>
        <begin position="84"/>
        <end position="193"/>
    </location>
</feature>
<feature type="region of interest" description="Disordered" evidence="10">
    <location>
        <begin position="32"/>
        <end position="62"/>
    </location>
</feature>
<dbReference type="SUPFAM" id="SSF56935">
    <property type="entry name" value="Porins"/>
    <property type="match status" value="1"/>
</dbReference>
<dbReference type="InterPro" id="IPR039426">
    <property type="entry name" value="TonB-dep_rcpt-like"/>
</dbReference>
<dbReference type="PANTHER" id="PTHR47234">
    <property type="match status" value="1"/>
</dbReference>
<evidence type="ECO:0000256" key="9">
    <source>
        <dbReference type="RuleBase" id="RU003357"/>
    </source>
</evidence>
<dbReference type="EMBL" id="JACIJI010000001">
    <property type="protein sequence ID" value="MBB5717620.1"/>
    <property type="molecule type" value="Genomic_DNA"/>
</dbReference>
<dbReference type="PROSITE" id="PS52016">
    <property type="entry name" value="TONB_DEPENDENT_REC_3"/>
    <property type="match status" value="1"/>
</dbReference>
<name>A0A840YVN5_9SPHN</name>
<keyword evidence="14" id="KW-0675">Receptor</keyword>
<keyword evidence="2 8" id="KW-0813">Transport</keyword>
<proteinExistence type="inferred from homology"/>
<dbReference type="Pfam" id="PF00593">
    <property type="entry name" value="TonB_dep_Rec_b-barrel"/>
    <property type="match status" value="1"/>
</dbReference>
<evidence type="ECO:0000256" key="3">
    <source>
        <dbReference type="ARBA" id="ARBA00022452"/>
    </source>
</evidence>
<dbReference type="AlphaFoldDB" id="A0A840YVN5"/>
<dbReference type="InterPro" id="IPR037066">
    <property type="entry name" value="Plug_dom_sf"/>
</dbReference>
<feature type="domain" description="TonB-dependent receptor-like beta-barrel" evidence="12">
    <location>
        <begin position="463"/>
        <end position="1031"/>
    </location>
</feature>